<keyword evidence="10" id="KW-0547">Nucleotide-binding</keyword>
<evidence type="ECO:0000256" key="8">
    <source>
        <dbReference type="ARBA" id="ARBA00023152"/>
    </source>
</evidence>
<dbReference type="InterPro" id="IPR022953">
    <property type="entry name" value="ATP_PFK"/>
</dbReference>
<dbReference type="EC" id="2.7.1.11" evidence="10"/>
<keyword evidence="6 10" id="KW-0418">Kinase</keyword>
<comment type="catalytic activity">
    <reaction evidence="9">
        <text>D-tagatofuranose 6-phosphate + ATP = D-tagatofuranose 1,6-bisphosphate + ADP + H(+)</text>
        <dbReference type="Rhea" id="RHEA:12420"/>
        <dbReference type="ChEBI" id="CHEBI:15378"/>
        <dbReference type="ChEBI" id="CHEBI:30616"/>
        <dbReference type="ChEBI" id="CHEBI:58694"/>
        <dbReference type="ChEBI" id="CHEBI:58695"/>
        <dbReference type="ChEBI" id="CHEBI:456216"/>
        <dbReference type="EC" id="2.7.1.144"/>
    </reaction>
</comment>
<dbReference type="InterPro" id="IPR000023">
    <property type="entry name" value="Phosphofructokinase_dom"/>
</dbReference>
<evidence type="ECO:0000256" key="9">
    <source>
        <dbReference type="ARBA" id="ARBA00050440"/>
    </source>
</evidence>
<accession>A0A495K1W3</accession>
<keyword evidence="5 10" id="KW-0479">Metal-binding</keyword>
<evidence type="ECO:0000313" key="13">
    <source>
        <dbReference type="Proteomes" id="UP000274762"/>
    </source>
</evidence>
<dbReference type="EMBL" id="RBKV01000001">
    <property type="protein sequence ID" value="RKR94788.1"/>
    <property type="molecule type" value="Genomic_DNA"/>
</dbReference>
<comment type="caution">
    <text evidence="10">Lacks conserved residue(s) required for the propagation of feature annotation.</text>
</comment>
<evidence type="ECO:0000256" key="1">
    <source>
        <dbReference type="ARBA" id="ARBA00001946"/>
    </source>
</evidence>
<dbReference type="NCBIfam" id="NF002872">
    <property type="entry name" value="PRK03202.1"/>
    <property type="match status" value="1"/>
</dbReference>
<dbReference type="GO" id="GO:0005945">
    <property type="term" value="C:6-phosphofructokinase complex"/>
    <property type="evidence" value="ECO:0007669"/>
    <property type="project" value="TreeGrafter"/>
</dbReference>
<feature type="binding site" evidence="10">
    <location>
        <position position="171"/>
    </location>
    <ligand>
        <name>substrate</name>
        <note>ligand shared between dimeric partners</note>
    </ligand>
</feature>
<dbReference type="GO" id="GO:0006002">
    <property type="term" value="P:fructose 6-phosphate metabolic process"/>
    <property type="evidence" value="ECO:0007669"/>
    <property type="project" value="InterPro"/>
</dbReference>
<feature type="binding site" description="in other chain" evidence="10">
    <location>
        <position position="231"/>
    </location>
    <ligand>
        <name>substrate</name>
        <note>ligand shared between dimeric partners</note>
    </ligand>
</feature>
<feature type="binding site" description="in other chain" evidence="10">
    <location>
        <begin position="178"/>
        <end position="180"/>
    </location>
    <ligand>
        <name>substrate</name>
        <note>ligand shared between dimeric partners</note>
    </ligand>
</feature>
<comment type="caution">
    <text evidence="12">The sequence shown here is derived from an EMBL/GenBank/DDBJ whole genome shotgun (WGS) entry which is preliminary data.</text>
</comment>
<dbReference type="HAMAP" id="MF_01976">
    <property type="entry name" value="Phosphofructokinase_III"/>
    <property type="match status" value="1"/>
</dbReference>
<evidence type="ECO:0000256" key="4">
    <source>
        <dbReference type="ARBA" id="ARBA00022679"/>
    </source>
</evidence>
<dbReference type="GO" id="GO:0003872">
    <property type="term" value="F:6-phosphofructokinase activity"/>
    <property type="evidence" value="ECO:0007669"/>
    <property type="project" value="UniProtKB-UniRule"/>
</dbReference>
<feature type="domain" description="Phosphofructokinase" evidence="11">
    <location>
        <begin position="10"/>
        <end position="307"/>
    </location>
</feature>
<feature type="site" description="Important for substrate specificity; cannot use PPi as phosphoryl donor" evidence="10">
    <location>
        <position position="113"/>
    </location>
</feature>
<dbReference type="FunFam" id="3.40.50.460:FF:000005">
    <property type="entry name" value="ATP-dependent 6-phosphofructokinase"/>
    <property type="match status" value="1"/>
</dbReference>
<feature type="binding site" evidence="10">
    <location>
        <position position="276"/>
    </location>
    <ligand>
        <name>substrate</name>
        <note>ligand shared between dimeric partners</note>
    </ligand>
</feature>
<feature type="binding site" evidence="10">
    <location>
        <begin position="81"/>
        <end position="82"/>
    </location>
    <ligand>
        <name>ATP</name>
        <dbReference type="ChEBI" id="CHEBI:30616"/>
    </ligand>
</feature>
<dbReference type="PIRSF" id="PIRSF000532">
    <property type="entry name" value="ATP_PFK_prok"/>
    <property type="match status" value="1"/>
</dbReference>
<dbReference type="AlphaFoldDB" id="A0A315SHR6"/>
<evidence type="ECO:0000259" key="11">
    <source>
        <dbReference type="Pfam" id="PF00365"/>
    </source>
</evidence>
<feature type="binding site" evidence="10">
    <location>
        <begin position="111"/>
        <end position="114"/>
    </location>
    <ligand>
        <name>ATP</name>
        <dbReference type="ChEBI" id="CHEBI:30616"/>
    </ligand>
</feature>
<dbReference type="GO" id="GO:0030388">
    <property type="term" value="P:fructose 1,6-bisphosphate metabolic process"/>
    <property type="evidence" value="ECO:0007669"/>
    <property type="project" value="TreeGrafter"/>
</dbReference>
<keyword evidence="10" id="KW-0067">ATP-binding</keyword>
<comment type="catalytic activity">
    <reaction evidence="10">
        <text>beta-D-fructose 6-phosphate + ATP = beta-D-fructose 1,6-bisphosphate + ADP + H(+)</text>
        <dbReference type="Rhea" id="RHEA:16109"/>
        <dbReference type="ChEBI" id="CHEBI:15378"/>
        <dbReference type="ChEBI" id="CHEBI:30616"/>
        <dbReference type="ChEBI" id="CHEBI:32966"/>
        <dbReference type="ChEBI" id="CHEBI:57634"/>
        <dbReference type="ChEBI" id="CHEBI:456216"/>
        <dbReference type="EC" id="2.7.1.11"/>
    </reaction>
</comment>
<organism evidence="12 13">
    <name type="scientific">Williamsia marianensis</name>
    <dbReference type="NCBI Taxonomy" id="85044"/>
    <lineage>
        <taxon>Bacteria</taxon>
        <taxon>Bacillati</taxon>
        <taxon>Actinomycetota</taxon>
        <taxon>Actinomycetes</taxon>
        <taxon>Mycobacteriales</taxon>
        <taxon>Nocardiaceae</taxon>
        <taxon>Williamsia</taxon>
    </lineage>
</organism>
<keyword evidence="7 10" id="KW-0460">Magnesium</keyword>
<proteinExistence type="inferred from homology"/>
<comment type="subcellular location">
    <subcellularLocation>
        <location evidence="10">Cytoplasm</location>
    </subcellularLocation>
</comment>
<dbReference type="NCBIfam" id="TIGR02483">
    <property type="entry name" value="PFK_mixed"/>
    <property type="match status" value="1"/>
</dbReference>
<dbReference type="Gene3D" id="3.40.50.450">
    <property type="match status" value="1"/>
</dbReference>
<feature type="binding site" description="in other chain" evidence="10">
    <location>
        <begin position="282"/>
        <end position="285"/>
    </location>
    <ligand>
        <name>substrate</name>
        <note>ligand shared between dimeric partners</note>
    </ligand>
</feature>
<feature type="binding site" evidence="10">
    <location>
        <position position="18"/>
    </location>
    <ligand>
        <name>ATP</name>
        <dbReference type="ChEBI" id="CHEBI:30616"/>
    </ligand>
</feature>
<dbReference type="PANTHER" id="PTHR13697">
    <property type="entry name" value="PHOSPHOFRUCTOKINASE"/>
    <property type="match status" value="1"/>
</dbReference>
<dbReference type="GO" id="GO:0042802">
    <property type="term" value="F:identical protein binding"/>
    <property type="evidence" value="ECO:0007669"/>
    <property type="project" value="TreeGrafter"/>
</dbReference>
<dbReference type="GO" id="GO:0047334">
    <property type="term" value="F:diphosphate-fructose-6-phosphate 1-phosphotransferase activity"/>
    <property type="evidence" value="ECO:0007669"/>
    <property type="project" value="InterPro"/>
</dbReference>
<dbReference type="PANTHER" id="PTHR13697:SF52">
    <property type="entry name" value="ATP-DEPENDENT 6-PHOSPHOFRUCTOKINASE 3"/>
    <property type="match status" value="1"/>
</dbReference>
<dbReference type="GO" id="GO:0016208">
    <property type="term" value="F:AMP binding"/>
    <property type="evidence" value="ECO:0007669"/>
    <property type="project" value="TreeGrafter"/>
</dbReference>
<evidence type="ECO:0000256" key="2">
    <source>
        <dbReference type="ARBA" id="ARBA00004679"/>
    </source>
</evidence>
<comment type="similarity">
    <text evidence="10">Belongs to the phosphofructokinase type A (PFKA) family. Mixed-substrate PFK group III subfamily.</text>
</comment>
<accession>A0A315SHR6</accession>
<dbReference type="SUPFAM" id="SSF53784">
    <property type="entry name" value="Phosphofructokinase"/>
    <property type="match status" value="1"/>
</dbReference>
<dbReference type="Proteomes" id="UP000274762">
    <property type="component" value="Unassembled WGS sequence"/>
</dbReference>
<comment type="pathway">
    <text evidence="2 10">Carbohydrate degradation; glycolysis; D-glyceraldehyde 3-phosphate and glycerone phosphate from D-glucose: step 3/4.</text>
</comment>
<evidence type="ECO:0000256" key="7">
    <source>
        <dbReference type="ARBA" id="ARBA00022842"/>
    </source>
</evidence>
<feature type="binding site" evidence="10">
    <location>
        <position position="112"/>
    </location>
    <ligand>
        <name>Mg(2+)</name>
        <dbReference type="ChEBI" id="CHEBI:18420"/>
        <note>catalytic</note>
    </ligand>
</feature>
<keyword evidence="3 10" id="KW-0963">Cytoplasm</keyword>
<gene>
    <name evidence="10" type="primary">pfkA</name>
    <name evidence="12" type="ORF">DFJ75_1590</name>
</gene>
<dbReference type="GO" id="GO:0005524">
    <property type="term" value="F:ATP binding"/>
    <property type="evidence" value="ECO:0007669"/>
    <property type="project" value="UniProtKB-KW"/>
</dbReference>
<dbReference type="PROSITE" id="PS00433">
    <property type="entry name" value="PHOSPHOFRUCTOKINASE"/>
    <property type="match status" value="1"/>
</dbReference>
<keyword evidence="8 10" id="KW-0324">Glycolysis</keyword>
<dbReference type="Pfam" id="PF00365">
    <property type="entry name" value="PFK"/>
    <property type="match status" value="1"/>
</dbReference>
<protein>
    <recommendedName>
        <fullName evidence="10">ATP-dependent 6-phosphofructokinase</fullName>
        <shortName evidence="10">ATP-PFK</shortName>
        <shortName evidence="10">Phosphofructokinase</shortName>
        <ecNumber evidence="10">2.7.1.11</ecNumber>
    </recommendedName>
    <alternativeName>
        <fullName evidence="10">Phosphohexokinase</fullName>
    </alternativeName>
</protein>
<evidence type="ECO:0000256" key="6">
    <source>
        <dbReference type="ARBA" id="ARBA00022777"/>
    </source>
</evidence>
<comment type="function">
    <text evidence="10">Catalyzes the phosphorylation of D-fructose 6-phosphate to fructose 1,6-bisphosphate by ATP, the first committing step of glycolysis.</text>
</comment>
<feature type="active site" description="Proton acceptor" evidence="10">
    <location>
        <position position="136"/>
    </location>
</feature>
<dbReference type="GO" id="GO:0061621">
    <property type="term" value="P:canonical glycolysis"/>
    <property type="evidence" value="ECO:0007669"/>
    <property type="project" value="TreeGrafter"/>
</dbReference>
<name>A0A315SHR6_WILMA</name>
<sequence>MKREREHQMRIGVLTGGGDCPGLNAVIRAVVRTSEVRYGSAVVGFLDGWRGLLEDRRIHLAADDRNDRLLAKGGTMLGTARTHPDKLRAGLDQIRQTLDDNGIDVLIPIGGEGTLTAASWLSDEGVPVVGVPKTIDNDINCTDVTFGFDTALTVATDAIDRLHSTAESHQRVMLVEVMGRHAGWIALHSGIASGAHMILIPEQPFDVEEVCRLVKRRFQRGDSHFICVVAEGAKPAEGSNFSVLKGGLDEFGHERFTGVAQQLAVEIERRINKEVRTTVLGHVQRGGKPTPYDRVLATRFGVNAADAAHNGDYGMMVSLQGPNIGLVPIGEATKELKLVPQNRYEDAAAFFG</sequence>
<evidence type="ECO:0000256" key="3">
    <source>
        <dbReference type="ARBA" id="ARBA00022490"/>
    </source>
</evidence>
<evidence type="ECO:0000313" key="12">
    <source>
        <dbReference type="EMBL" id="RKR94788.1"/>
    </source>
</evidence>
<evidence type="ECO:0000256" key="5">
    <source>
        <dbReference type="ARBA" id="ARBA00022723"/>
    </source>
</evidence>
<dbReference type="GO" id="GO:0070095">
    <property type="term" value="F:fructose-6-phosphate binding"/>
    <property type="evidence" value="ECO:0007669"/>
    <property type="project" value="TreeGrafter"/>
</dbReference>
<dbReference type="GO" id="GO:0046872">
    <property type="term" value="F:metal ion binding"/>
    <property type="evidence" value="ECO:0007669"/>
    <property type="project" value="UniProtKB-KW"/>
</dbReference>
<dbReference type="InterPro" id="IPR035966">
    <property type="entry name" value="PKF_sf"/>
</dbReference>
<dbReference type="GO" id="GO:0048029">
    <property type="term" value="F:monosaccharide binding"/>
    <property type="evidence" value="ECO:0007669"/>
    <property type="project" value="TreeGrafter"/>
</dbReference>
<comment type="subunit">
    <text evidence="10">Homodimer or homotetramer.</text>
</comment>
<reference evidence="12 13" key="1">
    <citation type="submission" date="2018-10" db="EMBL/GenBank/DDBJ databases">
        <title>Sequencing the genomes of 1000 actinobacteria strains.</title>
        <authorList>
            <person name="Klenk H.-P."/>
        </authorList>
    </citation>
    <scope>NUCLEOTIDE SEQUENCE [LARGE SCALE GENOMIC DNA]</scope>
    <source>
        <strain evidence="12 13">DSM 44343</strain>
    </source>
</reference>
<dbReference type="InterPro" id="IPR012003">
    <property type="entry name" value="ATP_PFK_prok-type"/>
</dbReference>
<dbReference type="UniPathway" id="UPA00109">
    <property type="reaction ID" value="UER00182"/>
</dbReference>
<dbReference type="InterPro" id="IPR015912">
    <property type="entry name" value="Phosphofructokinase_CS"/>
</dbReference>
<dbReference type="PRINTS" id="PR00476">
    <property type="entry name" value="PHFRCTKINASE"/>
</dbReference>
<evidence type="ECO:0000256" key="10">
    <source>
        <dbReference type="HAMAP-Rule" id="MF_01976"/>
    </source>
</evidence>
<dbReference type="GO" id="GO:0009024">
    <property type="term" value="F:tagatose-6-phosphate kinase activity"/>
    <property type="evidence" value="ECO:0007669"/>
    <property type="project" value="UniProtKB-EC"/>
</dbReference>
<dbReference type="Gene3D" id="3.40.50.460">
    <property type="entry name" value="Phosphofructokinase domain"/>
    <property type="match status" value="1"/>
</dbReference>
<keyword evidence="4 10" id="KW-0808">Transferase</keyword>
<dbReference type="InterPro" id="IPR012829">
    <property type="entry name" value="Phosphofructokinase_III"/>
</dbReference>
<comment type="cofactor">
    <cofactor evidence="1 10">
        <name>Mg(2+)</name>
        <dbReference type="ChEBI" id="CHEBI:18420"/>
    </cofactor>
</comment>
<feature type="binding site" description="in other chain" evidence="10">
    <location>
        <begin position="134"/>
        <end position="136"/>
    </location>
    <ligand>
        <name>substrate</name>
        <note>ligand shared between dimeric partners</note>
    </ligand>
</feature>